<dbReference type="Proteomes" id="UP000472267">
    <property type="component" value="Chromosome 15"/>
</dbReference>
<proteinExistence type="predicted"/>
<feature type="domain" description="RNase NYN" evidence="2">
    <location>
        <begin position="79"/>
        <end position="123"/>
    </location>
</feature>
<evidence type="ECO:0000313" key="3">
    <source>
        <dbReference type="Ensembl" id="ENSSFAP00005001490.1"/>
    </source>
</evidence>
<feature type="region of interest" description="Disordered" evidence="1">
    <location>
        <begin position="202"/>
        <end position="251"/>
    </location>
</feature>
<feature type="compositionally biased region" description="Polar residues" evidence="1">
    <location>
        <begin position="42"/>
        <end position="52"/>
    </location>
</feature>
<protein>
    <recommendedName>
        <fullName evidence="2">RNase NYN domain-containing protein</fullName>
    </recommendedName>
</protein>
<reference evidence="3" key="1">
    <citation type="submission" date="2019-06" db="EMBL/GenBank/DDBJ databases">
        <authorList>
            <consortium name="Wellcome Sanger Institute Data Sharing"/>
        </authorList>
    </citation>
    <scope>NUCLEOTIDE SEQUENCE [LARGE SCALE GENOMIC DNA]</scope>
</reference>
<keyword evidence="4" id="KW-1185">Reference proteome</keyword>
<evidence type="ECO:0000256" key="1">
    <source>
        <dbReference type="SAM" id="MobiDB-lite"/>
    </source>
</evidence>
<dbReference type="InParanoid" id="A0A672FBG2"/>
<reference evidence="3" key="2">
    <citation type="submission" date="2025-08" db="UniProtKB">
        <authorList>
            <consortium name="Ensembl"/>
        </authorList>
    </citation>
    <scope>IDENTIFICATION</scope>
</reference>
<dbReference type="PANTHER" id="PTHR12876:SF11">
    <property type="entry name" value="RIBONUCLEASE ZC3H12D-RELATED"/>
    <property type="match status" value="1"/>
</dbReference>
<dbReference type="Gene3D" id="3.40.50.11980">
    <property type="match status" value="1"/>
</dbReference>
<dbReference type="AlphaFoldDB" id="A0A672FBG2"/>
<feature type="region of interest" description="Disordered" evidence="1">
    <location>
        <begin position="141"/>
        <end position="176"/>
    </location>
</feature>
<dbReference type="InterPro" id="IPR051101">
    <property type="entry name" value="ZC3H12/N4BP1_RNase_Reg"/>
</dbReference>
<organism evidence="3 4">
    <name type="scientific">Salarias fasciatus</name>
    <name type="common">Jewelled blenny</name>
    <name type="synonym">Blennius fasciatus</name>
    <dbReference type="NCBI Taxonomy" id="181472"/>
    <lineage>
        <taxon>Eukaryota</taxon>
        <taxon>Metazoa</taxon>
        <taxon>Chordata</taxon>
        <taxon>Craniata</taxon>
        <taxon>Vertebrata</taxon>
        <taxon>Euteleostomi</taxon>
        <taxon>Actinopterygii</taxon>
        <taxon>Neopterygii</taxon>
        <taxon>Teleostei</taxon>
        <taxon>Neoteleostei</taxon>
        <taxon>Acanthomorphata</taxon>
        <taxon>Ovalentaria</taxon>
        <taxon>Blenniimorphae</taxon>
        <taxon>Blenniiformes</taxon>
        <taxon>Blennioidei</taxon>
        <taxon>Blenniidae</taxon>
        <taxon>Salariinae</taxon>
        <taxon>Salarias</taxon>
    </lineage>
</organism>
<name>A0A672FBG2_SALFA</name>
<dbReference type="GO" id="GO:0005634">
    <property type="term" value="C:nucleus"/>
    <property type="evidence" value="ECO:0007669"/>
    <property type="project" value="TreeGrafter"/>
</dbReference>
<dbReference type="Ensembl" id="ENSSFAT00005001587.1">
    <property type="protein sequence ID" value="ENSSFAP00005001490.1"/>
    <property type="gene ID" value="ENSSFAG00005001067.1"/>
</dbReference>
<dbReference type="GO" id="GO:0003729">
    <property type="term" value="F:mRNA binding"/>
    <property type="evidence" value="ECO:0007669"/>
    <property type="project" value="TreeGrafter"/>
</dbReference>
<feature type="region of interest" description="Disordered" evidence="1">
    <location>
        <begin position="36"/>
        <end position="63"/>
    </location>
</feature>
<reference evidence="3" key="3">
    <citation type="submission" date="2025-09" db="UniProtKB">
        <authorList>
            <consortium name="Ensembl"/>
        </authorList>
    </citation>
    <scope>IDENTIFICATION</scope>
</reference>
<accession>A0A672FBG2</accession>
<dbReference type="GO" id="GO:0004521">
    <property type="term" value="F:RNA endonuclease activity"/>
    <property type="evidence" value="ECO:0007669"/>
    <property type="project" value="TreeGrafter"/>
</dbReference>
<evidence type="ECO:0000313" key="4">
    <source>
        <dbReference type="Proteomes" id="UP000472267"/>
    </source>
</evidence>
<dbReference type="GO" id="GO:0036464">
    <property type="term" value="C:cytoplasmic ribonucleoprotein granule"/>
    <property type="evidence" value="ECO:0007669"/>
    <property type="project" value="TreeGrafter"/>
</dbReference>
<sequence length="251" mass="27502">MRSFLPPSLVERFLKLGYDAQTNDILEELIKTCHARPPSHAVPNSPSWSGLQPKSRPGQTAGRAGCRRLLTSDPWSSMGSNVAMSHGGRKVFSCRGLQLAVSWFWDRGVRDITLFVPLWRKETPRPEAPITGERAACPGCTCRTGPQRGPRPAQLQQRRGQLRSEPRRRARSRRIPPRVPLVQSLPLCPAAGQDALRPLQQPAWSSCPALPPRGARGPVLQTEPQLTHEPWLQAGGAGGAGGAKQQREEGC</sequence>
<dbReference type="Pfam" id="PF11977">
    <property type="entry name" value="RNase_Zc3h12a"/>
    <property type="match status" value="1"/>
</dbReference>
<dbReference type="InterPro" id="IPR021869">
    <property type="entry name" value="RNase_Zc3h12_NYN"/>
</dbReference>
<evidence type="ECO:0000259" key="2">
    <source>
        <dbReference type="Pfam" id="PF11977"/>
    </source>
</evidence>
<dbReference type="PANTHER" id="PTHR12876">
    <property type="entry name" value="N4BP1-RELATED"/>
    <property type="match status" value="1"/>
</dbReference>